<comment type="caution">
    <text evidence="1">The sequence shown here is derived from an EMBL/GenBank/DDBJ whole genome shotgun (WGS) entry which is preliminary data.</text>
</comment>
<evidence type="ECO:0000313" key="2">
    <source>
        <dbReference type="Proteomes" id="UP000299102"/>
    </source>
</evidence>
<dbReference type="Proteomes" id="UP000299102">
    <property type="component" value="Unassembled WGS sequence"/>
</dbReference>
<keyword evidence="2" id="KW-1185">Reference proteome</keyword>
<proteinExistence type="predicted"/>
<dbReference type="AlphaFoldDB" id="A0A4C1XXF6"/>
<gene>
    <name evidence="1" type="ORF">EVAR_49944_1</name>
</gene>
<dbReference type="EMBL" id="BGZK01000973">
    <property type="protein sequence ID" value="GBP66969.1"/>
    <property type="molecule type" value="Genomic_DNA"/>
</dbReference>
<evidence type="ECO:0008006" key="3">
    <source>
        <dbReference type="Google" id="ProtNLM"/>
    </source>
</evidence>
<sequence>MWCFQAVTPDCVYDDSGLCMQECPADTVSYTSGCDLREVMSRRTCKEPEPRSLGPMCDLSRCDCVEPKVWDEAVSKCVPLEECTKEASGVDETN</sequence>
<organism evidence="1 2">
    <name type="scientific">Eumeta variegata</name>
    <name type="common">Bagworm moth</name>
    <name type="synonym">Eumeta japonica</name>
    <dbReference type="NCBI Taxonomy" id="151549"/>
    <lineage>
        <taxon>Eukaryota</taxon>
        <taxon>Metazoa</taxon>
        <taxon>Ecdysozoa</taxon>
        <taxon>Arthropoda</taxon>
        <taxon>Hexapoda</taxon>
        <taxon>Insecta</taxon>
        <taxon>Pterygota</taxon>
        <taxon>Neoptera</taxon>
        <taxon>Endopterygota</taxon>
        <taxon>Lepidoptera</taxon>
        <taxon>Glossata</taxon>
        <taxon>Ditrysia</taxon>
        <taxon>Tineoidea</taxon>
        <taxon>Psychidae</taxon>
        <taxon>Oiketicinae</taxon>
        <taxon>Eumeta</taxon>
    </lineage>
</organism>
<protein>
    <recommendedName>
        <fullName evidence="3">TIL domain-containing protein</fullName>
    </recommendedName>
</protein>
<reference evidence="1 2" key="1">
    <citation type="journal article" date="2019" name="Commun. Biol.">
        <title>The bagworm genome reveals a unique fibroin gene that provides high tensile strength.</title>
        <authorList>
            <person name="Kono N."/>
            <person name="Nakamura H."/>
            <person name="Ohtoshi R."/>
            <person name="Tomita M."/>
            <person name="Numata K."/>
            <person name="Arakawa K."/>
        </authorList>
    </citation>
    <scope>NUCLEOTIDE SEQUENCE [LARGE SCALE GENOMIC DNA]</scope>
</reference>
<dbReference type="OrthoDB" id="7421901at2759"/>
<evidence type="ECO:0000313" key="1">
    <source>
        <dbReference type="EMBL" id="GBP66969.1"/>
    </source>
</evidence>
<name>A0A4C1XXF6_EUMVA</name>
<accession>A0A4C1XXF6</accession>